<evidence type="ECO:0000256" key="6">
    <source>
        <dbReference type="SAM" id="MobiDB-lite"/>
    </source>
</evidence>
<dbReference type="GO" id="GO:0016020">
    <property type="term" value="C:membrane"/>
    <property type="evidence" value="ECO:0007669"/>
    <property type="project" value="UniProtKB-SubCell"/>
</dbReference>
<keyword evidence="5 7" id="KW-0472">Membrane</keyword>
<dbReference type="PANTHER" id="PTHR23511">
    <property type="entry name" value="SYNAPTIC VESICLE GLYCOPROTEIN 2"/>
    <property type="match status" value="1"/>
</dbReference>
<dbReference type="Proteomes" id="UP001151699">
    <property type="component" value="Chromosome X"/>
</dbReference>
<proteinExistence type="predicted"/>
<feature type="transmembrane region" description="Helical" evidence="7">
    <location>
        <begin position="335"/>
        <end position="355"/>
    </location>
</feature>
<dbReference type="PANTHER" id="PTHR23511:SF37">
    <property type="entry name" value="MAJOR FACILITATOR SUPERFAMILY (MFS) PROFILE DOMAIN-CONTAINING PROTEIN-RELATED"/>
    <property type="match status" value="1"/>
</dbReference>
<evidence type="ECO:0000256" key="5">
    <source>
        <dbReference type="ARBA" id="ARBA00023136"/>
    </source>
</evidence>
<accession>A0A9Q0N0B5</accession>
<feature type="transmembrane region" description="Helical" evidence="7">
    <location>
        <begin position="523"/>
        <end position="542"/>
    </location>
</feature>
<comment type="subcellular location">
    <subcellularLocation>
        <location evidence="1">Membrane</location>
        <topology evidence="1">Multi-pass membrane protein</topology>
    </subcellularLocation>
</comment>
<name>A0A9Q0N0B5_9DIPT</name>
<feature type="transmembrane region" description="Helical" evidence="7">
    <location>
        <begin position="231"/>
        <end position="248"/>
    </location>
</feature>
<feature type="transmembrane region" description="Helical" evidence="7">
    <location>
        <begin position="188"/>
        <end position="211"/>
    </location>
</feature>
<dbReference type="SUPFAM" id="SSF103473">
    <property type="entry name" value="MFS general substrate transporter"/>
    <property type="match status" value="1"/>
</dbReference>
<reference evidence="9" key="1">
    <citation type="submission" date="2022-07" db="EMBL/GenBank/DDBJ databases">
        <authorList>
            <person name="Trinca V."/>
            <person name="Uliana J.V.C."/>
            <person name="Torres T.T."/>
            <person name="Ward R.J."/>
            <person name="Monesi N."/>
        </authorList>
    </citation>
    <scope>NUCLEOTIDE SEQUENCE</scope>
    <source>
        <strain evidence="9">HSMRA1968</strain>
        <tissue evidence="9">Whole embryos</tissue>
    </source>
</reference>
<keyword evidence="3 7" id="KW-0812">Transmembrane</keyword>
<dbReference type="AlphaFoldDB" id="A0A9Q0N0B5"/>
<evidence type="ECO:0000256" key="4">
    <source>
        <dbReference type="ARBA" id="ARBA00022989"/>
    </source>
</evidence>
<evidence type="ECO:0000256" key="3">
    <source>
        <dbReference type="ARBA" id="ARBA00022692"/>
    </source>
</evidence>
<protein>
    <submittedName>
        <fullName evidence="9">Synaptic vesicle glycoprotein 2B</fullName>
    </submittedName>
</protein>
<feature type="transmembrane region" description="Helical" evidence="7">
    <location>
        <begin position="62"/>
        <end position="89"/>
    </location>
</feature>
<comment type="caution">
    <text evidence="9">The sequence shown here is derived from an EMBL/GenBank/DDBJ whole genome shotgun (WGS) entry which is preliminary data.</text>
</comment>
<dbReference type="EMBL" id="WJQU01000003">
    <property type="protein sequence ID" value="KAJ6640092.1"/>
    <property type="molecule type" value="Genomic_DNA"/>
</dbReference>
<evidence type="ECO:0000313" key="9">
    <source>
        <dbReference type="EMBL" id="KAJ6640092.1"/>
    </source>
</evidence>
<feature type="domain" description="Major facilitator superfamily (MFS) profile" evidence="8">
    <location>
        <begin position="62"/>
        <end position="547"/>
    </location>
</feature>
<evidence type="ECO:0000256" key="1">
    <source>
        <dbReference type="ARBA" id="ARBA00004141"/>
    </source>
</evidence>
<evidence type="ECO:0000259" key="8">
    <source>
        <dbReference type="PROSITE" id="PS50850"/>
    </source>
</evidence>
<dbReference type="PROSITE" id="PS50850">
    <property type="entry name" value="MFS"/>
    <property type="match status" value="1"/>
</dbReference>
<feature type="transmembrane region" description="Helical" evidence="7">
    <location>
        <begin position="462"/>
        <end position="481"/>
    </location>
</feature>
<keyword evidence="4 7" id="KW-1133">Transmembrane helix</keyword>
<feature type="transmembrane region" description="Helical" evidence="7">
    <location>
        <begin position="493"/>
        <end position="517"/>
    </location>
</feature>
<dbReference type="InterPro" id="IPR036259">
    <property type="entry name" value="MFS_trans_sf"/>
</dbReference>
<dbReference type="InterPro" id="IPR020846">
    <property type="entry name" value="MFS_dom"/>
</dbReference>
<organism evidence="9 10">
    <name type="scientific">Pseudolycoriella hygida</name>
    <dbReference type="NCBI Taxonomy" id="35572"/>
    <lineage>
        <taxon>Eukaryota</taxon>
        <taxon>Metazoa</taxon>
        <taxon>Ecdysozoa</taxon>
        <taxon>Arthropoda</taxon>
        <taxon>Hexapoda</taxon>
        <taxon>Insecta</taxon>
        <taxon>Pterygota</taxon>
        <taxon>Neoptera</taxon>
        <taxon>Endopterygota</taxon>
        <taxon>Diptera</taxon>
        <taxon>Nematocera</taxon>
        <taxon>Sciaroidea</taxon>
        <taxon>Sciaridae</taxon>
        <taxon>Pseudolycoriella</taxon>
    </lineage>
</organism>
<dbReference type="InterPro" id="IPR011701">
    <property type="entry name" value="MFS"/>
</dbReference>
<feature type="transmembrane region" description="Helical" evidence="7">
    <location>
        <begin position="154"/>
        <end position="176"/>
    </location>
</feature>
<gene>
    <name evidence="9" type="primary">SV2B_3</name>
    <name evidence="9" type="ORF">Bhyg_12841</name>
</gene>
<feature type="transmembrane region" description="Helical" evidence="7">
    <location>
        <begin position="412"/>
        <end position="430"/>
    </location>
</feature>
<evidence type="ECO:0000256" key="7">
    <source>
        <dbReference type="SAM" id="Phobius"/>
    </source>
</evidence>
<dbReference type="Pfam" id="PF07690">
    <property type="entry name" value="MFS_1"/>
    <property type="match status" value="2"/>
</dbReference>
<keyword evidence="2" id="KW-0813">Transport</keyword>
<keyword evidence="10" id="KW-1185">Reference proteome</keyword>
<evidence type="ECO:0000256" key="2">
    <source>
        <dbReference type="ARBA" id="ARBA00022448"/>
    </source>
</evidence>
<sequence>MCEFQEKSDENKNSSLKEKSNIETESSTRNYQPKLNLSKPTTPTILTFDEALALTKFGKFNYCLILVCGAILTTVLLETLGISFVLPVSECDMELSTQDKGILSAIGFAGIITSSHLWGFLADTTGRRRIILPALMLSFTFTVMSSLSRNFWTFVVLRFLSGFFVSGPSATVYAYLGEFHTVKHRSRAIMYASVIFGLTCISLPLMAWVVINQQWEFNVPFIDLVYKPWRLFLIVCGLPSFFCALALIKIPESPRFDLSQGRQSDAIATLQFIHRVNNGKNVEPLLLNGIIDDVDFTTANLKDSSGSSGKIRRVLHSMKVQTLPLFMAPYWKKTLIACAIQFGIFTSSNGMYMFFPLILNRMAEFADKNEPNRATICQILSATNVNITDTSSRNETLDCTTTLDVSTYEHSLVLELLYAVGFALIGLVINRLGKLPVLFVILVICGVSGLITVFINLPLIAIYLYLILLLCGLGVTVVNAATVDLYPTNLRAMAVCISLMMGRLGSVVGANIVGLLLDNHCELAFTLSGSTLIFSGVLAFFIPDIRSRTEKREISHASTAHRESISSIGR</sequence>
<feature type="compositionally biased region" description="Polar residues" evidence="6">
    <location>
        <begin position="23"/>
        <end position="36"/>
    </location>
</feature>
<dbReference type="Gene3D" id="1.20.1250.20">
    <property type="entry name" value="MFS general substrate transporter like domains"/>
    <property type="match status" value="1"/>
</dbReference>
<dbReference type="OrthoDB" id="10262656at2759"/>
<evidence type="ECO:0000313" key="10">
    <source>
        <dbReference type="Proteomes" id="UP001151699"/>
    </source>
</evidence>
<feature type="transmembrane region" description="Helical" evidence="7">
    <location>
        <begin position="437"/>
        <end position="456"/>
    </location>
</feature>
<feature type="region of interest" description="Disordered" evidence="6">
    <location>
        <begin position="1"/>
        <end position="36"/>
    </location>
</feature>
<feature type="transmembrane region" description="Helical" evidence="7">
    <location>
        <begin position="130"/>
        <end position="148"/>
    </location>
</feature>
<feature type="transmembrane region" description="Helical" evidence="7">
    <location>
        <begin position="101"/>
        <end position="121"/>
    </location>
</feature>
<feature type="compositionally biased region" description="Basic and acidic residues" evidence="6">
    <location>
        <begin position="1"/>
        <end position="22"/>
    </location>
</feature>
<dbReference type="GO" id="GO:0022857">
    <property type="term" value="F:transmembrane transporter activity"/>
    <property type="evidence" value="ECO:0007669"/>
    <property type="project" value="InterPro"/>
</dbReference>